<evidence type="ECO:0000256" key="1">
    <source>
        <dbReference type="SAM" id="MobiDB-lite"/>
    </source>
</evidence>
<organism evidence="3 4">
    <name type="scientific">Kocuria soli</name>
    <dbReference type="NCBI Taxonomy" id="2485125"/>
    <lineage>
        <taxon>Bacteria</taxon>
        <taxon>Bacillati</taxon>
        <taxon>Actinomycetota</taxon>
        <taxon>Actinomycetes</taxon>
        <taxon>Micrococcales</taxon>
        <taxon>Micrococcaceae</taxon>
        <taxon>Kocuria</taxon>
    </lineage>
</organism>
<feature type="compositionally biased region" description="Basic and acidic residues" evidence="1">
    <location>
        <begin position="87"/>
        <end position="99"/>
    </location>
</feature>
<proteinExistence type="predicted"/>
<name>A0A3N3ZZT7_9MICC</name>
<feature type="region of interest" description="Disordered" evidence="1">
    <location>
        <begin position="73"/>
        <end position="99"/>
    </location>
</feature>
<reference evidence="3 4" key="1">
    <citation type="submission" date="2018-10" db="EMBL/GenBank/DDBJ databases">
        <title>Kocuria sp. M5W7-7, whole genome shotgun sequence.</title>
        <authorList>
            <person name="Tuo L."/>
        </authorList>
    </citation>
    <scope>NUCLEOTIDE SEQUENCE [LARGE SCALE GENOMIC DNA]</scope>
    <source>
        <strain evidence="3 4">M5W7-7</strain>
    </source>
</reference>
<feature type="transmembrane region" description="Helical" evidence="2">
    <location>
        <begin position="51"/>
        <end position="68"/>
    </location>
</feature>
<protein>
    <recommendedName>
        <fullName evidence="5">Mercury resistance system transport protein MerF</fullName>
    </recommendedName>
</protein>
<evidence type="ECO:0008006" key="5">
    <source>
        <dbReference type="Google" id="ProtNLM"/>
    </source>
</evidence>
<gene>
    <name evidence="3" type="ORF">EDL96_02080</name>
</gene>
<sequence>MTSKHDDRTRGGGLLLGAGAVLLMTICCALPVLIAGGMLTGIGGLLLGNPWVIGVGIALLAIVLLVVVRRRTRRGRVEPDCCPPTESAHRTDPKGEQNQ</sequence>
<dbReference type="Proteomes" id="UP000270616">
    <property type="component" value="Unassembled WGS sequence"/>
</dbReference>
<evidence type="ECO:0000256" key="2">
    <source>
        <dbReference type="SAM" id="Phobius"/>
    </source>
</evidence>
<dbReference type="AlphaFoldDB" id="A0A3N3ZZT7"/>
<feature type="transmembrane region" description="Helical" evidence="2">
    <location>
        <begin position="12"/>
        <end position="39"/>
    </location>
</feature>
<keyword evidence="2" id="KW-1133">Transmembrane helix</keyword>
<comment type="caution">
    <text evidence="3">The sequence shown here is derived from an EMBL/GenBank/DDBJ whole genome shotgun (WGS) entry which is preliminary data.</text>
</comment>
<keyword evidence="2" id="KW-0472">Membrane</keyword>
<dbReference type="RefSeq" id="WP_006947549.1">
    <property type="nucleotide sequence ID" value="NZ_RKMF01000002.1"/>
</dbReference>
<evidence type="ECO:0000313" key="4">
    <source>
        <dbReference type="Proteomes" id="UP000270616"/>
    </source>
</evidence>
<evidence type="ECO:0000313" key="3">
    <source>
        <dbReference type="EMBL" id="ROZ64658.1"/>
    </source>
</evidence>
<keyword evidence="2" id="KW-0812">Transmembrane</keyword>
<dbReference type="EMBL" id="RKMF01000002">
    <property type="protein sequence ID" value="ROZ64658.1"/>
    <property type="molecule type" value="Genomic_DNA"/>
</dbReference>
<accession>A0A3N3ZZT7</accession>
<keyword evidence="4" id="KW-1185">Reference proteome</keyword>